<dbReference type="EMBL" id="RXFM01000012">
    <property type="protein sequence ID" value="RST70335.1"/>
    <property type="molecule type" value="Genomic_DNA"/>
</dbReference>
<dbReference type="InterPro" id="IPR016181">
    <property type="entry name" value="Acyl_CoA_acyltransferase"/>
</dbReference>
<dbReference type="Pfam" id="PF13302">
    <property type="entry name" value="Acetyltransf_3"/>
    <property type="match status" value="1"/>
</dbReference>
<organism evidence="2 3">
    <name type="scientific">Candidatus Aquarickettsia rohweri</name>
    <dbReference type="NCBI Taxonomy" id="2602574"/>
    <lineage>
        <taxon>Bacteria</taxon>
        <taxon>Pseudomonadati</taxon>
        <taxon>Pseudomonadota</taxon>
        <taxon>Alphaproteobacteria</taxon>
        <taxon>Rickettsiales</taxon>
        <taxon>Candidatus Midichloriaceae</taxon>
        <taxon>Candidatus Aquarickettsia</taxon>
    </lineage>
</organism>
<evidence type="ECO:0000313" key="2">
    <source>
        <dbReference type="EMBL" id="RST70335.1"/>
    </source>
</evidence>
<name>A0A429XT14_9RICK</name>
<dbReference type="PANTHER" id="PTHR43792:SF1">
    <property type="entry name" value="N-ACETYLTRANSFERASE DOMAIN-CONTAINING PROTEIN"/>
    <property type="match status" value="1"/>
</dbReference>
<comment type="caution">
    <text evidence="2">The sequence shown here is derived from an EMBL/GenBank/DDBJ whole genome shotgun (WGS) entry which is preliminary data.</text>
</comment>
<evidence type="ECO:0000313" key="3">
    <source>
        <dbReference type="Proteomes" id="UP000279470"/>
    </source>
</evidence>
<sequence>MSVIILETKRLIIRTWSLKDIEAYYNINQEKEVLKFLPSSLSIEEVSNFIKQSNISHNRYGYSLWALELKSNNELIGFTGLNYTDWKANFTPAVEIGWRLGFKHWGKGYAFEAAISSLKYGFEKCDLDEIVSFTVPRNVRSIKLMEKLGMKRDFNGDFFHPKLKLTHPLSHHILYRLNSNEFVYEYK</sequence>
<dbReference type="InterPro" id="IPR000182">
    <property type="entry name" value="GNAT_dom"/>
</dbReference>
<evidence type="ECO:0000259" key="1">
    <source>
        <dbReference type="PROSITE" id="PS51186"/>
    </source>
</evidence>
<dbReference type="InterPro" id="IPR051531">
    <property type="entry name" value="N-acetyltransferase"/>
</dbReference>
<keyword evidence="2" id="KW-0808">Transferase</keyword>
<dbReference type="OrthoDB" id="6293260at2"/>
<gene>
    <name evidence="2" type="ORF">EIC27_01415</name>
</gene>
<keyword evidence="3" id="KW-1185">Reference proteome</keyword>
<reference evidence="3" key="1">
    <citation type="submission" date="2018-11" db="EMBL/GenBank/DDBJ databases">
        <title>Phylogenetic, genomic, and biogeographic characterization of a novel and ubiquitous marine invertebrate-associated Rickettsiales parasite, Candidatus Marinoinvertebrata rohwerii, gen. nov., sp. nov.</title>
        <authorList>
            <person name="Klinges J.G."/>
            <person name="Rosales S.M."/>
            <person name="Mcminds R."/>
            <person name="Shaver E.C."/>
            <person name="Shantz A."/>
            <person name="Peters E.C."/>
            <person name="Burkepile D.E."/>
            <person name="Silliman B.R."/>
            <person name="Vega Thurber R.L."/>
        </authorList>
    </citation>
    <scope>NUCLEOTIDE SEQUENCE [LARGE SCALE GENOMIC DNA]</scope>
    <source>
        <strain evidence="3">a_cerv_44</strain>
    </source>
</reference>
<dbReference type="Gene3D" id="3.40.630.30">
    <property type="match status" value="1"/>
</dbReference>
<dbReference type="GO" id="GO:0016747">
    <property type="term" value="F:acyltransferase activity, transferring groups other than amino-acyl groups"/>
    <property type="evidence" value="ECO:0007669"/>
    <property type="project" value="InterPro"/>
</dbReference>
<dbReference type="Proteomes" id="UP000279470">
    <property type="component" value="Unassembled WGS sequence"/>
</dbReference>
<dbReference type="AlphaFoldDB" id="A0A429XT14"/>
<dbReference type="PANTHER" id="PTHR43792">
    <property type="entry name" value="GNAT FAMILY, PUTATIVE (AFU_ORTHOLOGUE AFUA_3G00765)-RELATED-RELATED"/>
    <property type="match status" value="1"/>
</dbReference>
<accession>A0A429XT14</accession>
<feature type="domain" description="N-acetyltransferase" evidence="1">
    <location>
        <begin position="11"/>
        <end position="170"/>
    </location>
</feature>
<proteinExistence type="predicted"/>
<dbReference type="PROSITE" id="PS51186">
    <property type="entry name" value="GNAT"/>
    <property type="match status" value="1"/>
</dbReference>
<dbReference type="SUPFAM" id="SSF55729">
    <property type="entry name" value="Acyl-CoA N-acyltransferases (Nat)"/>
    <property type="match status" value="1"/>
</dbReference>
<protein>
    <submittedName>
        <fullName evidence="2">N-acetyltransferase</fullName>
    </submittedName>
</protein>